<sequence length="296" mass="31846">MIGLTPTAAVQAYGRGVKIHGTRLSANGYEYDAITAGPEDGDLVLLLHGWPEFADCWTQEMTALAEAGYRAVAVDQRGYSPGARPTDIADYHVDHLVSDVIGFADALGAQRFHLVAHDWGGIVAWAVAGAHPDRLKTLSVLATPHPRALSKAIAEDEDQSRRVDYVRFFQRPGGVAEQSLLADDAARLRDAYAGKVPEELVEENVRRLSEPGALTATLNWYRAVGEGLGIPAEPSPVPTLYVWGSEDVALGPVAAYRTADFVDGPFRFVELTGASHWLPEEAPTEVSALILSHLAG</sequence>
<name>A0A1G9UMN7_ALLAB</name>
<keyword evidence="1" id="KW-0378">Hydrolase</keyword>
<feature type="domain" description="AB hydrolase-1" evidence="2">
    <location>
        <begin position="43"/>
        <end position="282"/>
    </location>
</feature>
<organism evidence="3 4">
    <name type="scientific">Allokutzneria albata</name>
    <name type="common">Kibdelosporangium albatum</name>
    <dbReference type="NCBI Taxonomy" id="211114"/>
    <lineage>
        <taxon>Bacteria</taxon>
        <taxon>Bacillati</taxon>
        <taxon>Actinomycetota</taxon>
        <taxon>Actinomycetes</taxon>
        <taxon>Pseudonocardiales</taxon>
        <taxon>Pseudonocardiaceae</taxon>
        <taxon>Allokutzneria</taxon>
    </lineage>
</organism>
<dbReference type="Gene3D" id="3.40.50.1820">
    <property type="entry name" value="alpha/beta hydrolase"/>
    <property type="match status" value="1"/>
</dbReference>
<evidence type="ECO:0000313" key="4">
    <source>
        <dbReference type="Proteomes" id="UP000183376"/>
    </source>
</evidence>
<evidence type="ECO:0000256" key="1">
    <source>
        <dbReference type="ARBA" id="ARBA00022801"/>
    </source>
</evidence>
<dbReference type="PANTHER" id="PTHR43329">
    <property type="entry name" value="EPOXIDE HYDROLASE"/>
    <property type="match status" value="1"/>
</dbReference>
<evidence type="ECO:0000259" key="2">
    <source>
        <dbReference type="Pfam" id="PF00561"/>
    </source>
</evidence>
<dbReference type="PRINTS" id="PR00111">
    <property type="entry name" value="ABHYDROLASE"/>
</dbReference>
<gene>
    <name evidence="3" type="ORF">SAMN04489726_2494</name>
</gene>
<dbReference type="PRINTS" id="PR00412">
    <property type="entry name" value="EPOXHYDRLASE"/>
</dbReference>
<dbReference type="eggNOG" id="COG0596">
    <property type="taxonomic scope" value="Bacteria"/>
</dbReference>
<dbReference type="EMBL" id="LT629701">
    <property type="protein sequence ID" value="SDM61113.1"/>
    <property type="molecule type" value="Genomic_DNA"/>
</dbReference>
<dbReference type="InterPro" id="IPR000073">
    <property type="entry name" value="AB_hydrolase_1"/>
</dbReference>
<evidence type="ECO:0000313" key="3">
    <source>
        <dbReference type="EMBL" id="SDM61113.1"/>
    </source>
</evidence>
<proteinExistence type="predicted"/>
<dbReference type="OrthoDB" id="2987348at2"/>
<dbReference type="Proteomes" id="UP000183376">
    <property type="component" value="Chromosome I"/>
</dbReference>
<dbReference type="SUPFAM" id="SSF53474">
    <property type="entry name" value="alpha/beta-Hydrolases"/>
    <property type="match status" value="1"/>
</dbReference>
<keyword evidence="4" id="KW-1185">Reference proteome</keyword>
<dbReference type="GO" id="GO:0016787">
    <property type="term" value="F:hydrolase activity"/>
    <property type="evidence" value="ECO:0007669"/>
    <property type="project" value="UniProtKB-KW"/>
</dbReference>
<dbReference type="STRING" id="211114.SAMN04489726_2494"/>
<dbReference type="Pfam" id="PF00561">
    <property type="entry name" value="Abhydrolase_1"/>
    <property type="match status" value="1"/>
</dbReference>
<dbReference type="AlphaFoldDB" id="A0A1G9UMN7"/>
<reference evidence="3 4" key="1">
    <citation type="submission" date="2016-10" db="EMBL/GenBank/DDBJ databases">
        <authorList>
            <person name="de Groot N.N."/>
        </authorList>
    </citation>
    <scope>NUCLEOTIDE SEQUENCE [LARGE SCALE GENOMIC DNA]</scope>
    <source>
        <strain evidence="3 4">DSM 44149</strain>
    </source>
</reference>
<accession>A0A1G9UMN7</accession>
<dbReference type="InterPro" id="IPR029058">
    <property type="entry name" value="AB_hydrolase_fold"/>
</dbReference>
<protein>
    <submittedName>
        <fullName evidence="3">Pimeloyl-ACP methyl ester carboxylesterase</fullName>
    </submittedName>
</protein>
<dbReference type="InterPro" id="IPR000639">
    <property type="entry name" value="Epox_hydrolase-like"/>
</dbReference>